<dbReference type="InterPro" id="IPR029058">
    <property type="entry name" value="AB_hydrolase_fold"/>
</dbReference>
<accession>A0A7G5IKS3</accession>
<dbReference type="PANTHER" id="PTHR43689">
    <property type="entry name" value="HYDROLASE"/>
    <property type="match status" value="1"/>
</dbReference>
<dbReference type="NCBIfam" id="TIGR03056">
    <property type="entry name" value="bchO_mg_che_rel"/>
    <property type="match status" value="1"/>
</dbReference>
<name>A0A7G5IKS3_9SPHN</name>
<gene>
    <name evidence="2" type="ORF">H3309_05720</name>
</gene>
<dbReference type="Proteomes" id="UP000515292">
    <property type="component" value="Chromosome"/>
</dbReference>
<dbReference type="InterPro" id="IPR000073">
    <property type="entry name" value="AB_hydrolase_1"/>
</dbReference>
<dbReference type="Pfam" id="PF12697">
    <property type="entry name" value="Abhydrolase_6"/>
    <property type="match status" value="1"/>
</dbReference>
<dbReference type="Gene3D" id="3.40.50.1820">
    <property type="entry name" value="alpha/beta hydrolase"/>
    <property type="match status" value="1"/>
</dbReference>
<dbReference type="EMBL" id="CP059851">
    <property type="protein sequence ID" value="QMW23965.1"/>
    <property type="molecule type" value="Genomic_DNA"/>
</dbReference>
<dbReference type="PANTHER" id="PTHR43689:SF8">
    <property type="entry name" value="ALPHA_BETA-HYDROLASES SUPERFAMILY PROTEIN"/>
    <property type="match status" value="1"/>
</dbReference>
<dbReference type="KEGG" id="sand:H3309_05720"/>
<dbReference type="SUPFAM" id="SSF53474">
    <property type="entry name" value="alpha/beta-Hydrolases"/>
    <property type="match status" value="1"/>
</dbReference>
<organism evidence="2 3">
    <name type="scientific">Sandaracinobacteroides saxicola</name>
    <dbReference type="NCBI Taxonomy" id="2759707"/>
    <lineage>
        <taxon>Bacteria</taxon>
        <taxon>Pseudomonadati</taxon>
        <taxon>Pseudomonadota</taxon>
        <taxon>Alphaproteobacteria</taxon>
        <taxon>Sphingomonadales</taxon>
        <taxon>Sphingosinicellaceae</taxon>
        <taxon>Sandaracinobacteroides</taxon>
    </lineage>
</organism>
<keyword evidence="3" id="KW-1185">Reference proteome</keyword>
<dbReference type="RefSeq" id="WP_182297788.1">
    <property type="nucleotide sequence ID" value="NZ_CP059851.1"/>
</dbReference>
<sequence length="288" mass="29985">MGKPSYDIEGRDWPHREASRFIEAGGVRWHVQVAGEGPDILLLHGTGAATHSWAPLWPLLVPHGRLIAVDLPGHGFSGRGDLRLPGMARGVAALLPALGVEPALLVGHSAGAAVAVQLALDGMRAPILSINGSLLPFPGVAGLLFPAAAKLLFLNPLTPRMFALRARLPGEVGRFMARATGSRIPEPQVALYARLLATSGHVGAALGMMANWDLEALAARLPTLDMPLTLIAGEKDAAVPADVARQVAAKVPGAEVVMLPGVGHLAHEEAPHLVAPYIIRALTGGRDG</sequence>
<dbReference type="AlphaFoldDB" id="A0A7G5IKS3"/>
<dbReference type="GO" id="GO:0016787">
    <property type="term" value="F:hydrolase activity"/>
    <property type="evidence" value="ECO:0007669"/>
    <property type="project" value="UniProtKB-KW"/>
</dbReference>
<dbReference type="InterPro" id="IPR017497">
    <property type="entry name" value="BchO"/>
</dbReference>
<evidence type="ECO:0000313" key="3">
    <source>
        <dbReference type="Proteomes" id="UP000515292"/>
    </source>
</evidence>
<keyword evidence="2" id="KW-0378">Hydrolase</keyword>
<evidence type="ECO:0000313" key="2">
    <source>
        <dbReference type="EMBL" id="QMW23965.1"/>
    </source>
</evidence>
<reference evidence="2 3" key="1">
    <citation type="submission" date="2020-07" db="EMBL/GenBank/DDBJ databases">
        <title>Complete genome sequence for Sandaracinobacter sp. M6.</title>
        <authorList>
            <person name="Tang Y."/>
            <person name="Liu Q."/>
            <person name="Guo Z."/>
            <person name="Lei P."/>
            <person name="Huang B."/>
        </authorList>
    </citation>
    <scope>NUCLEOTIDE SEQUENCE [LARGE SCALE GENOMIC DNA]</scope>
    <source>
        <strain evidence="2 3">M6</strain>
    </source>
</reference>
<evidence type="ECO:0000259" key="1">
    <source>
        <dbReference type="Pfam" id="PF12697"/>
    </source>
</evidence>
<dbReference type="PRINTS" id="PR00111">
    <property type="entry name" value="ABHYDROLASE"/>
</dbReference>
<proteinExistence type="predicted"/>
<protein>
    <submittedName>
        <fullName evidence="2">Alpha/beta fold hydrolase</fullName>
    </submittedName>
</protein>
<feature type="domain" description="AB hydrolase-1" evidence="1">
    <location>
        <begin position="40"/>
        <end position="275"/>
    </location>
</feature>